<reference evidence="3 4" key="1">
    <citation type="journal article" date="2020" name="Nat. Food">
        <title>A phased Vanilla planifolia genome enables genetic improvement of flavour and production.</title>
        <authorList>
            <person name="Hasing T."/>
            <person name="Tang H."/>
            <person name="Brym M."/>
            <person name="Khazi F."/>
            <person name="Huang T."/>
            <person name="Chambers A.H."/>
        </authorList>
    </citation>
    <scope>NUCLEOTIDE SEQUENCE [LARGE SCALE GENOMIC DNA]</scope>
    <source>
        <tissue evidence="1">Leaf</tissue>
    </source>
</reference>
<evidence type="ECO:0000313" key="3">
    <source>
        <dbReference type="Proteomes" id="UP000636800"/>
    </source>
</evidence>
<protein>
    <submittedName>
        <fullName evidence="1">Uncharacterized protein</fullName>
    </submittedName>
</protein>
<dbReference type="OrthoDB" id="49016at2759"/>
<dbReference type="SUPFAM" id="SSF82754">
    <property type="entry name" value="C-terminal, gelsolin-like domain of Sec23/24"/>
    <property type="match status" value="1"/>
</dbReference>
<accession>A0A835PBZ1</accession>
<dbReference type="Proteomes" id="UP000639772">
    <property type="component" value="Unassembled WGS sequence"/>
</dbReference>
<proteinExistence type="predicted"/>
<dbReference type="EMBL" id="JADCNL010000127">
    <property type="protein sequence ID" value="KAG0450244.1"/>
    <property type="molecule type" value="Genomic_DNA"/>
</dbReference>
<evidence type="ECO:0000313" key="4">
    <source>
        <dbReference type="Proteomes" id="UP000639772"/>
    </source>
</evidence>
<keyword evidence="3" id="KW-1185">Reference proteome</keyword>
<gene>
    <name evidence="2" type="ORF">HPP92_026771</name>
    <name evidence="1" type="ORF">HPP92_026962</name>
</gene>
<name>A0A835PBZ1_VANPL</name>
<dbReference type="Gene3D" id="3.40.20.10">
    <property type="entry name" value="Severin"/>
    <property type="match status" value="1"/>
</dbReference>
<dbReference type="InterPro" id="IPR029006">
    <property type="entry name" value="ADF-H/Gelsolin-like_dom_sf"/>
</dbReference>
<dbReference type="AlphaFoldDB" id="A0A835PBZ1"/>
<organism evidence="1 3">
    <name type="scientific">Vanilla planifolia</name>
    <name type="common">Vanilla</name>
    <dbReference type="NCBI Taxonomy" id="51239"/>
    <lineage>
        <taxon>Eukaryota</taxon>
        <taxon>Viridiplantae</taxon>
        <taxon>Streptophyta</taxon>
        <taxon>Embryophyta</taxon>
        <taxon>Tracheophyta</taxon>
        <taxon>Spermatophyta</taxon>
        <taxon>Magnoliopsida</taxon>
        <taxon>Liliopsida</taxon>
        <taxon>Asparagales</taxon>
        <taxon>Orchidaceae</taxon>
        <taxon>Vanilloideae</taxon>
        <taxon>Vanilleae</taxon>
        <taxon>Vanilla</taxon>
    </lineage>
</organism>
<dbReference type="Proteomes" id="UP000636800">
    <property type="component" value="Unassembled WGS sequence"/>
</dbReference>
<comment type="caution">
    <text evidence="1">The sequence shown here is derived from an EMBL/GenBank/DDBJ whole genome shotgun (WGS) entry which is preliminary data.</text>
</comment>
<sequence length="131" mass="14732">MTDVAKHDDFTCERVAQNFYPSLFRADDIISKMPPSDIASKILGFDFSMCPDLSKASLGEQKNDVTSKLCSTLERLRKDDPSHYQLACVVRQGEQPRESSLLLSKLHEDQVGGGSNYADWILQLHRQSQSP</sequence>
<evidence type="ECO:0000313" key="1">
    <source>
        <dbReference type="EMBL" id="KAG0450244.1"/>
    </source>
</evidence>
<dbReference type="InterPro" id="IPR036180">
    <property type="entry name" value="Gelsolin-like_dom_sf"/>
</dbReference>
<evidence type="ECO:0000313" key="2">
    <source>
        <dbReference type="EMBL" id="KAG0450360.1"/>
    </source>
</evidence>
<dbReference type="EMBL" id="JADCNM010000128">
    <property type="protein sequence ID" value="KAG0450360.1"/>
    <property type="molecule type" value="Genomic_DNA"/>
</dbReference>